<dbReference type="Proteomes" id="UP000184476">
    <property type="component" value="Unassembled WGS sequence"/>
</dbReference>
<dbReference type="Pfam" id="PF00565">
    <property type="entry name" value="SNase"/>
    <property type="match status" value="1"/>
</dbReference>
<protein>
    <submittedName>
        <fullName evidence="6">Endonuclease YncB, thermonuclease family</fullName>
    </submittedName>
</protein>
<feature type="chain" id="PRO_5012567366" evidence="4">
    <location>
        <begin position="22"/>
        <end position="229"/>
    </location>
</feature>
<evidence type="ECO:0000256" key="1">
    <source>
        <dbReference type="ARBA" id="ARBA00022722"/>
    </source>
</evidence>
<dbReference type="STRING" id="112248.SAMN05444392_10639"/>
<evidence type="ECO:0000256" key="4">
    <source>
        <dbReference type="SAM" id="SignalP"/>
    </source>
</evidence>
<evidence type="ECO:0000256" key="2">
    <source>
        <dbReference type="ARBA" id="ARBA00022759"/>
    </source>
</evidence>
<evidence type="ECO:0000256" key="3">
    <source>
        <dbReference type="ARBA" id="ARBA00022801"/>
    </source>
</evidence>
<feature type="signal peptide" evidence="4">
    <location>
        <begin position="1"/>
        <end position="21"/>
    </location>
</feature>
<dbReference type="GO" id="GO:0004519">
    <property type="term" value="F:endonuclease activity"/>
    <property type="evidence" value="ECO:0007669"/>
    <property type="project" value="UniProtKB-KW"/>
</dbReference>
<dbReference type="PROSITE" id="PS50830">
    <property type="entry name" value="TNASE_3"/>
    <property type="match status" value="1"/>
</dbReference>
<dbReference type="SMART" id="SM00318">
    <property type="entry name" value="SNc"/>
    <property type="match status" value="1"/>
</dbReference>
<name>A0A1M4Y4S2_9BACL</name>
<dbReference type="GO" id="GO:0003676">
    <property type="term" value="F:nucleic acid binding"/>
    <property type="evidence" value="ECO:0007669"/>
    <property type="project" value="InterPro"/>
</dbReference>
<dbReference type="PROSITE" id="PS51257">
    <property type="entry name" value="PROKAR_LIPOPROTEIN"/>
    <property type="match status" value="1"/>
</dbReference>
<dbReference type="PROSITE" id="PS01123">
    <property type="entry name" value="TNASE_1"/>
    <property type="match status" value="1"/>
</dbReference>
<feature type="domain" description="TNase-like" evidence="5">
    <location>
        <begin position="32"/>
        <end position="165"/>
    </location>
</feature>
<accession>A0A1M4Y4S2</accession>
<dbReference type="SUPFAM" id="SSF50199">
    <property type="entry name" value="Staphylococcal nuclease"/>
    <property type="match status" value="1"/>
</dbReference>
<keyword evidence="3" id="KW-0378">Hydrolase</keyword>
<dbReference type="PANTHER" id="PTHR12302">
    <property type="entry name" value="EBNA2 BINDING PROTEIN P100"/>
    <property type="match status" value="1"/>
</dbReference>
<organism evidence="6 7">
    <name type="scientific">Seinonella peptonophila</name>
    <dbReference type="NCBI Taxonomy" id="112248"/>
    <lineage>
        <taxon>Bacteria</taxon>
        <taxon>Bacillati</taxon>
        <taxon>Bacillota</taxon>
        <taxon>Bacilli</taxon>
        <taxon>Bacillales</taxon>
        <taxon>Thermoactinomycetaceae</taxon>
        <taxon>Seinonella</taxon>
    </lineage>
</organism>
<gene>
    <name evidence="6" type="ORF">SAMN05444392_10639</name>
</gene>
<keyword evidence="1" id="KW-0540">Nuclease</keyword>
<evidence type="ECO:0000259" key="5">
    <source>
        <dbReference type="PROSITE" id="PS50830"/>
    </source>
</evidence>
<dbReference type="GO" id="GO:0016787">
    <property type="term" value="F:hydrolase activity"/>
    <property type="evidence" value="ECO:0007669"/>
    <property type="project" value="UniProtKB-KW"/>
</dbReference>
<dbReference type="AlphaFoldDB" id="A0A1M4Y4S2"/>
<evidence type="ECO:0000313" key="6">
    <source>
        <dbReference type="EMBL" id="SHF00670.1"/>
    </source>
</evidence>
<dbReference type="Gene3D" id="2.40.50.90">
    <property type="match status" value="1"/>
</dbReference>
<dbReference type="InterPro" id="IPR016071">
    <property type="entry name" value="Staphylococal_nuclease_OB-fold"/>
</dbReference>
<dbReference type="InterPro" id="IPR002071">
    <property type="entry name" value="Thermonucl_AS"/>
</dbReference>
<dbReference type="EMBL" id="FQVL01000006">
    <property type="protein sequence ID" value="SHF00670.1"/>
    <property type="molecule type" value="Genomic_DNA"/>
</dbReference>
<keyword evidence="7" id="KW-1185">Reference proteome</keyword>
<sequence length="229" mass="26160">MRKVFSLCLCLLWMLSGCSSIQGVSDPENSASTHRAIVDKVVDGDTIRLQDPVLGTKKVRLLSVDAPETHYEGKGQEPWGQKSADYLSALLPEGTKITIETDQEEKDRYGRLLAHIKKGKQNINLEMVKQGHAVTYFIYPNQNHFKVFQDAYLQAKRAGKGMWNSSNPIPELPFEFRARISHKKPEKYIGNYNSKQYVTPEKYKEIPIEKRIFFFSEADAKKAGYTLKK</sequence>
<dbReference type="PANTHER" id="PTHR12302:SF3">
    <property type="entry name" value="SERINE_THREONINE-PROTEIN KINASE 31"/>
    <property type="match status" value="1"/>
</dbReference>
<reference evidence="6 7" key="1">
    <citation type="submission" date="2016-11" db="EMBL/GenBank/DDBJ databases">
        <authorList>
            <person name="Jaros S."/>
            <person name="Januszkiewicz K."/>
            <person name="Wedrychowicz H."/>
        </authorList>
    </citation>
    <scope>NUCLEOTIDE SEQUENCE [LARGE SCALE GENOMIC DNA]</scope>
    <source>
        <strain evidence="6 7">DSM 44666</strain>
    </source>
</reference>
<keyword evidence="2 6" id="KW-0255">Endonuclease</keyword>
<keyword evidence="4" id="KW-0732">Signal</keyword>
<evidence type="ECO:0000313" key="7">
    <source>
        <dbReference type="Proteomes" id="UP000184476"/>
    </source>
</evidence>
<proteinExistence type="predicted"/>
<dbReference type="InterPro" id="IPR035437">
    <property type="entry name" value="SNase_OB-fold_sf"/>
</dbReference>
<dbReference type="RefSeq" id="WP_073154878.1">
    <property type="nucleotide sequence ID" value="NZ_FQVL01000006.1"/>
</dbReference>
<dbReference type="CDD" id="cd00175">
    <property type="entry name" value="SNc"/>
    <property type="match status" value="1"/>
</dbReference>